<organism evidence="1">
    <name type="scientific">Tanacetum cinerariifolium</name>
    <name type="common">Dalmatian daisy</name>
    <name type="synonym">Chrysanthemum cinerariifolium</name>
    <dbReference type="NCBI Taxonomy" id="118510"/>
    <lineage>
        <taxon>Eukaryota</taxon>
        <taxon>Viridiplantae</taxon>
        <taxon>Streptophyta</taxon>
        <taxon>Embryophyta</taxon>
        <taxon>Tracheophyta</taxon>
        <taxon>Spermatophyta</taxon>
        <taxon>Magnoliopsida</taxon>
        <taxon>eudicotyledons</taxon>
        <taxon>Gunneridae</taxon>
        <taxon>Pentapetalae</taxon>
        <taxon>asterids</taxon>
        <taxon>campanulids</taxon>
        <taxon>Asterales</taxon>
        <taxon>Asteraceae</taxon>
        <taxon>Asteroideae</taxon>
        <taxon>Anthemideae</taxon>
        <taxon>Anthemidinae</taxon>
        <taxon>Tanacetum</taxon>
    </lineage>
</organism>
<reference evidence="1" key="1">
    <citation type="journal article" date="2019" name="Sci. Rep.">
        <title>Draft genome of Tanacetum cinerariifolium, the natural source of mosquito coil.</title>
        <authorList>
            <person name="Yamashiro T."/>
            <person name="Shiraishi A."/>
            <person name="Satake H."/>
            <person name="Nakayama K."/>
        </authorList>
    </citation>
    <scope>NUCLEOTIDE SEQUENCE</scope>
</reference>
<evidence type="ECO:0000313" key="1">
    <source>
        <dbReference type="EMBL" id="GEU41104.1"/>
    </source>
</evidence>
<name>A0A6L2JZL6_TANCI</name>
<protein>
    <submittedName>
        <fullName evidence="1">Uncharacterized protein</fullName>
    </submittedName>
</protein>
<sequence length="96" mass="10592">MHNKEDLWPLFILYRVPNPPKCTKLNIDGSAAMGESAGGGSEGGWILYFRAKREKFPGSLWHEEGAYAPTVGPYGEGPRIGPAAWNQKTFEPVDDN</sequence>
<dbReference type="AlphaFoldDB" id="A0A6L2JZL6"/>
<accession>A0A6L2JZL6</accession>
<comment type="caution">
    <text evidence="1">The sequence shown here is derived from an EMBL/GenBank/DDBJ whole genome shotgun (WGS) entry which is preliminary data.</text>
</comment>
<gene>
    <name evidence="1" type="ORF">Tci_013082</name>
</gene>
<proteinExistence type="predicted"/>
<dbReference type="EMBL" id="BKCJ010001393">
    <property type="protein sequence ID" value="GEU41104.1"/>
    <property type="molecule type" value="Genomic_DNA"/>
</dbReference>